<proteinExistence type="predicted"/>
<evidence type="ECO:0000313" key="2">
    <source>
        <dbReference type="Proteomes" id="UP000037854"/>
    </source>
</evidence>
<dbReference type="EMBL" id="LGTK01000003">
    <property type="protein sequence ID" value="KPH78397.1"/>
    <property type="molecule type" value="Genomic_DNA"/>
</dbReference>
<gene>
    <name evidence="1" type="ORF">AFL42_01405</name>
</gene>
<dbReference type="Proteomes" id="UP000037854">
    <property type="component" value="Unassembled WGS sequence"/>
</dbReference>
<comment type="caution">
    <text evidence="1">The sequence shown here is derived from an EMBL/GenBank/DDBJ whole genome shotgun (WGS) entry which is preliminary data.</text>
</comment>
<keyword evidence="2" id="KW-1185">Reference proteome</keyword>
<accession>A0ABR5MMX5</accession>
<dbReference type="RefSeq" id="WP_060667581.1">
    <property type="nucleotide sequence ID" value="NZ_JAHHXM010000001.1"/>
</dbReference>
<organism evidence="1 2">
    <name type="scientific">Oceanobacillus caeni</name>
    <dbReference type="NCBI Taxonomy" id="405946"/>
    <lineage>
        <taxon>Bacteria</taxon>
        <taxon>Bacillati</taxon>
        <taxon>Bacillota</taxon>
        <taxon>Bacilli</taxon>
        <taxon>Bacillales</taxon>
        <taxon>Bacillaceae</taxon>
        <taxon>Oceanobacillus</taxon>
    </lineage>
</organism>
<protein>
    <submittedName>
        <fullName evidence="1">Uncharacterized protein</fullName>
    </submittedName>
</protein>
<evidence type="ECO:0000313" key="1">
    <source>
        <dbReference type="EMBL" id="KPH78397.1"/>
    </source>
</evidence>
<reference evidence="1 2" key="1">
    <citation type="submission" date="2015-07" db="EMBL/GenBank/DDBJ databases">
        <title>High-quality draft genome sequence of Oceanobacillus caeni HM6, a bacillus isolated from a human feces.</title>
        <authorList>
            <person name="Kumar J."/>
            <person name="Verma M.K."/>
            <person name="Pandey R."/>
            <person name="Bhambi M."/>
            <person name="Chauhan N."/>
        </authorList>
    </citation>
    <scope>NUCLEOTIDE SEQUENCE [LARGE SCALE GENOMIC DNA]</scope>
    <source>
        <strain evidence="1 2">HM6</strain>
    </source>
</reference>
<sequence>MIFTDNYKQQDEEVALDVELKQNIEKPMEEYSKGEYLLLMKYSRPVKIMFEIRFSESAGKYLKRLEAHYLAILT</sequence>
<name>A0ABR5MMX5_9BACI</name>